<gene>
    <name evidence="1" type="ORF">HNQ03_002147</name>
</gene>
<evidence type="ECO:0000313" key="2">
    <source>
        <dbReference type="Proteomes" id="UP000610746"/>
    </source>
</evidence>
<keyword evidence="1" id="KW-0548">Nucleotidyltransferase</keyword>
<dbReference type="GO" id="GO:0003887">
    <property type="term" value="F:DNA-directed DNA polymerase activity"/>
    <property type="evidence" value="ECO:0007669"/>
    <property type="project" value="UniProtKB-EC"/>
</dbReference>
<dbReference type="AlphaFoldDB" id="A0A8J8K9H0"/>
<dbReference type="EMBL" id="JABSNO010000015">
    <property type="protein sequence ID" value="NRS93062.1"/>
    <property type="molecule type" value="Genomic_DNA"/>
</dbReference>
<accession>A0A8J8K9H0</accession>
<keyword evidence="1" id="KW-0808">Transferase</keyword>
<comment type="caution">
    <text evidence="1">The sequence shown here is derived from an EMBL/GenBank/DDBJ whole genome shotgun (WGS) entry which is preliminary data.</text>
</comment>
<sequence>MEEIPAEVVVKKAEKPLLKQSSPSKFSIKNILESKPEEILESTSENLTKNLPANHFTETDLQKYWHSFLENIRKDDIVTYNAISGFKLIKLEENTIEIRFPSHTAKSEFDKISHDFLNGFSHVVNNHSIEIKFENLGGQMKKQATTKRTIFDSFCEINPLLRELDKTFKFDLD</sequence>
<proteinExistence type="predicted"/>
<reference evidence="1" key="1">
    <citation type="submission" date="2020-05" db="EMBL/GenBank/DDBJ databases">
        <title>Genomic Encyclopedia of Type Strains, Phase IV (KMG-V): Genome sequencing to study the core and pangenomes of soil and plant-associated prokaryotes.</title>
        <authorList>
            <person name="Whitman W."/>
        </authorList>
    </citation>
    <scope>NUCLEOTIDE SEQUENCE</scope>
    <source>
        <strain evidence="1">16F</strain>
    </source>
</reference>
<organism evidence="1 2">
    <name type="scientific">Frigoriflavimonas asaccharolytica</name>
    <dbReference type="NCBI Taxonomy" id="2735899"/>
    <lineage>
        <taxon>Bacteria</taxon>
        <taxon>Pseudomonadati</taxon>
        <taxon>Bacteroidota</taxon>
        <taxon>Flavobacteriia</taxon>
        <taxon>Flavobacteriales</taxon>
        <taxon>Weeksellaceae</taxon>
        <taxon>Frigoriflavimonas</taxon>
    </lineage>
</organism>
<dbReference type="RefSeq" id="WP_226927493.1">
    <property type="nucleotide sequence ID" value="NZ_JABSNO010000015.1"/>
</dbReference>
<dbReference type="EC" id="2.7.7.7" evidence="1"/>
<name>A0A8J8K9H0_9FLAO</name>
<dbReference type="Proteomes" id="UP000610746">
    <property type="component" value="Unassembled WGS sequence"/>
</dbReference>
<keyword evidence="2" id="KW-1185">Reference proteome</keyword>
<evidence type="ECO:0000313" key="1">
    <source>
        <dbReference type="EMBL" id="NRS93062.1"/>
    </source>
</evidence>
<protein>
    <submittedName>
        <fullName evidence="1">DNA polymerase-3 subunit gamma/tau</fullName>
        <ecNumber evidence="1">2.7.7.7</ecNumber>
    </submittedName>
</protein>